<accession>A0ACC2AIJ3</accession>
<name>A0ACC2AIJ3_DIPCM</name>
<evidence type="ECO:0000313" key="2">
    <source>
        <dbReference type="Proteomes" id="UP001162992"/>
    </source>
</evidence>
<evidence type="ECO:0000313" key="1">
    <source>
        <dbReference type="EMBL" id="KAJ7517393.1"/>
    </source>
</evidence>
<reference evidence="2" key="1">
    <citation type="journal article" date="2024" name="Proc. Natl. Acad. Sci. U.S.A.">
        <title>Extraordinary preservation of gene collinearity over three hundred million years revealed in homosporous lycophytes.</title>
        <authorList>
            <person name="Li C."/>
            <person name="Wickell D."/>
            <person name="Kuo L.Y."/>
            <person name="Chen X."/>
            <person name="Nie B."/>
            <person name="Liao X."/>
            <person name="Peng D."/>
            <person name="Ji J."/>
            <person name="Jenkins J."/>
            <person name="Williams M."/>
            <person name="Shu S."/>
            <person name="Plott C."/>
            <person name="Barry K."/>
            <person name="Rajasekar S."/>
            <person name="Grimwood J."/>
            <person name="Han X."/>
            <person name="Sun S."/>
            <person name="Hou Z."/>
            <person name="He W."/>
            <person name="Dai G."/>
            <person name="Sun C."/>
            <person name="Schmutz J."/>
            <person name="Leebens-Mack J.H."/>
            <person name="Li F.W."/>
            <person name="Wang L."/>
        </authorList>
    </citation>
    <scope>NUCLEOTIDE SEQUENCE [LARGE SCALE GENOMIC DNA]</scope>
    <source>
        <strain evidence="2">cv. PW_Plant_1</strain>
    </source>
</reference>
<gene>
    <name evidence="1" type="ORF">O6H91_21G022100</name>
</gene>
<comment type="caution">
    <text evidence="1">The sequence shown here is derived from an EMBL/GenBank/DDBJ whole genome shotgun (WGS) entry which is preliminary data.</text>
</comment>
<proteinExistence type="predicted"/>
<protein>
    <submittedName>
        <fullName evidence="1">Uncharacterized protein</fullName>
    </submittedName>
</protein>
<organism evidence="1 2">
    <name type="scientific">Diphasiastrum complanatum</name>
    <name type="common">Issler's clubmoss</name>
    <name type="synonym">Lycopodium complanatum</name>
    <dbReference type="NCBI Taxonomy" id="34168"/>
    <lineage>
        <taxon>Eukaryota</taxon>
        <taxon>Viridiplantae</taxon>
        <taxon>Streptophyta</taxon>
        <taxon>Embryophyta</taxon>
        <taxon>Tracheophyta</taxon>
        <taxon>Lycopodiopsida</taxon>
        <taxon>Lycopodiales</taxon>
        <taxon>Lycopodiaceae</taxon>
        <taxon>Lycopodioideae</taxon>
        <taxon>Diphasiastrum</taxon>
    </lineage>
</organism>
<sequence>MATESVKLLSVRASPYAMRAILALEAKGVKYEIIEEDLSAKSQLLLESNPVYKKIPVLLHGEKAIPDSLFIVPYVDEAWPEHAAFFPKDPYGRAMTNFWGDFIDKKIFQLAVSTMKTKKGDPNKEAGVSELYENFLTLENGFTKLDAKPFFNGATIGYADICLAPLAAWLPVFVELAGIRVPTAEKAPKLHKFLSAIREHPATKVAFPDPDKLLAYVILHLKKTSQP</sequence>
<dbReference type="EMBL" id="CM055112">
    <property type="protein sequence ID" value="KAJ7517393.1"/>
    <property type="molecule type" value="Genomic_DNA"/>
</dbReference>
<dbReference type="Proteomes" id="UP001162992">
    <property type="component" value="Chromosome 21"/>
</dbReference>
<keyword evidence="2" id="KW-1185">Reference proteome</keyword>